<feature type="transmembrane region" description="Helical" evidence="7">
    <location>
        <begin position="48"/>
        <end position="71"/>
    </location>
</feature>
<keyword evidence="7" id="KW-0812">Transmembrane</keyword>
<keyword evidence="2" id="KW-0548">Nucleotidyltransferase</keyword>
<keyword evidence="4" id="KW-0255">Endonuclease</keyword>
<keyword evidence="7" id="KW-1133">Transmembrane helix</keyword>
<evidence type="ECO:0000256" key="5">
    <source>
        <dbReference type="ARBA" id="ARBA00022801"/>
    </source>
</evidence>
<dbReference type="GO" id="GO:0004519">
    <property type="term" value="F:endonuclease activity"/>
    <property type="evidence" value="ECO:0007669"/>
    <property type="project" value="UniProtKB-KW"/>
</dbReference>
<proteinExistence type="predicted"/>
<dbReference type="InterPro" id="IPR043502">
    <property type="entry name" value="DNA/RNA_pol_sf"/>
</dbReference>
<reference evidence="9" key="1">
    <citation type="submission" date="2023-08" db="EMBL/GenBank/DDBJ databases">
        <title>A de novo genome assembly of Solanum verrucosum Schlechtendal, a Mexican diploid species geographically isolated from the other diploid A-genome species in potato relatives.</title>
        <authorList>
            <person name="Hosaka K."/>
        </authorList>
    </citation>
    <scope>NUCLEOTIDE SEQUENCE</scope>
    <source>
        <tissue evidence="9">Young leaves</tissue>
    </source>
</reference>
<evidence type="ECO:0000313" key="10">
    <source>
        <dbReference type="Proteomes" id="UP001234989"/>
    </source>
</evidence>
<accession>A0AAF0UHK1</accession>
<keyword evidence="6" id="KW-0695">RNA-directed DNA polymerase</keyword>
<dbReference type="InterPro" id="IPR041373">
    <property type="entry name" value="RT_RNaseH"/>
</dbReference>
<dbReference type="PANTHER" id="PTHR34072:SF52">
    <property type="entry name" value="RIBONUCLEASE H"/>
    <property type="match status" value="1"/>
</dbReference>
<dbReference type="GO" id="GO:0003964">
    <property type="term" value="F:RNA-directed DNA polymerase activity"/>
    <property type="evidence" value="ECO:0007669"/>
    <property type="project" value="UniProtKB-KW"/>
</dbReference>
<dbReference type="PANTHER" id="PTHR34072">
    <property type="entry name" value="ENZYMATIC POLYPROTEIN-RELATED"/>
    <property type="match status" value="1"/>
</dbReference>
<organism evidence="9 10">
    <name type="scientific">Solanum verrucosum</name>
    <dbReference type="NCBI Taxonomy" id="315347"/>
    <lineage>
        <taxon>Eukaryota</taxon>
        <taxon>Viridiplantae</taxon>
        <taxon>Streptophyta</taxon>
        <taxon>Embryophyta</taxon>
        <taxon>Tracheophyta</taxon>
        <taxon>Spermatophyta</taxon>
        <taxon>Magnoliopsida</taxon>
        <taxon>eudicotyledons</taxon>
        <taxon>Gunneridae</taxon>
        <taxon>Pentapetalae</taxon>
        <taxon>asterids</taxon>
        <taxon>lamiids</taxon>
        <taxon>Solanales</taxon>
        <taxon>Solanaceae</taxon>
        <taxon>Solanoideae</taxon>
        <taxon>Solaneae</taxon>
        <taxon>Solanum</taxon>
    </lineage>
</organism>
<evidence type="ECO:0000313" key="9">
    <source>
        <dbReference type="EMBL" id="WMV45885.1"/>
    </source>
</evidence>
<name>A0AAF0UHK1_SOLVR</name>
<gene>
    <name evidence="9" type="ORF">MTR67_039270</name>
</gene>
<dbReference type="SUPFAM" id="SSF56672">
    <property type="entry name" value="DNA/RNA polymerases"/>
    <property type="match status" value="1"/>
</dbReference>
<evidence type="ECO:0000259" key="8">
    <source>
        <dbReference type="Pfam" id="PF17917"/>
    </source>
</evidence>
<feature type="domain" description="Reverse transcriptase RNase H-like" evidence="8">
    <location>
        <begin position="70"/>
        <end position="127"/>
    </location>
</feature>
<evidence type="ECO:0000256" key="3">
    <source>
        <dbReference type="ARBA" id="ARBA00022722"/>
    </source>
</evidence>
<dbReference type="InterPro" id="IPR043128">
    <property type="entry name" value="Rev_trsase/Diguanyl_cyclase"/>
</dbReference>
<dbReference type="Gene3D" id="3.30.70.270">
    <property type="match status" value="1"/>
</dbReference>
<keyword evidence="10" id="KW-1185">Reference proteome</keyword>
<evidence type="ECO:0000256" key="7">
    <source>
        <dbReference type="SAM" id="Phobius"/>
    </source>
</evidence>
<dbReference type="Pfam" id="PF17917">
    <property type="entry name" value="RT_RNaseH"/>
    <property type="match status" value="1"/>
</dbReference>
<keyword evidence="5" id="KW-0378">Hydrolase</keyword>
<evidence type="ECO:0000256" key="4">
    <source>
        <dbReference type="ARBA" id="ARBA00022759"/>
    </source>
</evidence>
<keyword evidence="7" id="KW-0472">Membrane</keyword>
<dbReference type="GO" id="GO:0016787">
    <property type="term" value="F:hydrolase activity"/>
    <property type="evidence" value="ECO:0007669"/>
    <property type="project" value="UniProtKB-KW"/>
</dbReference>
<keyword evidence="1" id="KW-0808">Transferase</keyword>
<dbReference type="AlphaFoldDB" id="A0AAF0UHK1"/>
<evidence type="ECO:0000256" key="6">
    <source>
        <dbReference type="ARBA" id="ARBA00022918"/>
    </source>
</evidence>
<evidence type="ECO:0000256" key="2">
    <source>
        <dbReference type="ARBA" id="ARBA00022695"/>
    </source>
</evidence>
<protein>
    <recommendedName>
        <fullName evidence="8">Reverse transcriptase RNase H-like domain-containing protein</fullName>
    </recommendedName>
</protein>
<dbReference type="EMBL" id="CP133620">
    <property type="protein sequence ID" value="WMV45885.1"/>
    <property type="molecule type" value="Genomic_DNA"/>
</dbReference>
<evidence type="ECO:0000256" key="1">
    <source>
        <dbReference type="ARBA" id="ARBA00022679"/>
    </source>
</evidence>
<dbReference type="Proteomes" id="UP001234989">
    <property type="component" value="Chromosome 9"/>
</dbReference>
<sequence length="131" mass="15728">MDLMNWAFRQYLDMFFIVFIDDILKYLRSENEHNNHLRIVLQNLKDQHLFAMFSICEFLVLTILEGTYGFVVYCDTSRIRLGCVLMKNQRVIAYGSRQLKIHEKNYPTHDLELAAVVFALMIWRNYCMVFM</sequence>
<keyword evidence="3" id="KW-0540">Nuclease</keyword>